<dbReference type="SMART" id="SM00854">
    <property type="entry name" value="PGA_cap"/>
    <property type="match status" value="1"/>
</dbReference>
<evidence type="ECO:0000256" key="1">
    <source>
        <dbReference type="ARBA" id="ARBA00005662"/>
    </source>
</evidence>
<proteinExistence type="inferred from homology"/>
<name>A0ABU5AVD7_9HYPH</name>
<dbReference type="SUPFAM" id="SSF56300">
    <property type="entry name" value="Metallo-dependent phosphatases"/>
    <property type="match status" value="1"/>
</dbReference>
<protein>
    <submittedName>
        <fullName evidence="4">CapA family protein</fullName>
    </submittedName>
</protein>
<feature type="domain" description="ParB-like N-terminal" evidence="2">
    <location>
        <begin position="14"/>
        <end position="115"/>
    </location>
</feature>
<dbReference type="InterPro" id="IPR019079">
    <property type="entry name" value="Capsule_synth_CapA"/>
</dbReference>
<dbReference type="PANTHER" id="PTHR33393">
    <property type="entry name" value="POLYGLUTAMINE SYNTHESIS ACCESSORY PROTEIN RV0574C-RELATED"/>
    <property type="match status" value="1"/>
</dbReference>
<evidence type="ECO:0000313" key="5">
    <source>
        <dbReference type="Proteomes" id="UP001276564"/>
    </source>
</evidence>
<dbReference type="InterPro" id="IPR029052">
    <property type="entry name" value="Metallo-depent_PP-like"/>
</dbReference>
<dbReference type="InterPro" id="IPR003115">
    <property type="entry name" value="ParB_N"/>
</dbReference>
<dbReference type="SMART" id="SM00470">
    <property type="entry name" value="ParB"/>
    <property type="match status" value="1"/>
</dbReference>
<dbReference type="Proteomes" id="UP001276564">
    <property type="component" value="Unassembled WGS sequence"/>
</dbReference>
<reference evidence="4 5" key="1">
    <citation type="submission" date="2023-08" db="EMBL/GenBank/DDBJ databases">
        <title>Implementing the SeqCode for naming new Mesorhizobium species isolated from Vachellia karroo root nodules.</title>
        <authorList>
            <person name="Van Lill M."/>
        </authorList>
    </citation>
    <scope>NUCLEOTIDE SEQUENCE [LARGE SCALE GENOMIC DNA]</scope>
    <source>
        <strain evidence="4 5">VK4B</strain>
    </source>
</reference>
<dbReference type="InterPro" id="IPR052169">
    <property type="entry name" value="CW_Biosynth-Accessory"/>
</dbReference>
<dbReference type="CDD" id="cd16406">
    <property type="entry name" value="ParB_N_like"/>
    <property type="match status" value="1"/>
</dbReference>
<evidence type="ECO:0000313" key="4">
    <source>
        <dbReference type="EMBL" id="MDX8541159.1"/>
    </source>
</evidence>
<evidence type="ECO:0000259" key="2">
    <source>
        <dbReference type="SMART" id="SM00470"/>
    </source>
</evidence>
<comment type="similarity">
    <text evidence="1">Belongs to the CapA family.</text>
</comment>
<comment type="caution">
    <text evidence="4">The sequence shown here is derived from an EMBL/GenBank/DDBJ whole genome shotgun (WGS) entry which is preliminary data.</text>
</comment>
<dbReference type="RefSeq" id="WP_320321762.1">
    <property type="nucleotide sequence ID" value="NZ_JAVIIP010000018.1"/>
</dbReference>
<keyword evidence="5" id="KW-1185">Reference proteome</keyword>
<dbReference type="CDD" id="cd07381">
    <property type="entry name" value="MPP_CapA"/>
    <property type="match status" value="1"/>
</dbReference>
<dbReference type="SUPFAM" id="SSF110849">
    <property type="entry name" value="ParB/Sulfiredoxin"/>
    <property type="match status" value="1"/>
</dbReference>
<dbReference type="EMBL" id="JAVIIP010000018">
    <property type="protein sequence ID" value="MDX8541159.1"/>
    <property type="molecule type" value="Genomic_DNA"/>
</dbReference>
<dbReference type="PANTHER" id="PTHR33393:SF11">
    <property type="entry name" value="POLYGLUTAMINE SYNTHESIS ACCESSORY PROTEIN RV0574C-RELATED"/>
    <property type="match status" value="1"/>
</dbReference>
<gene>
    <name evidence="4" type="ORF">RFM23_26420</name>
</gene>
<feature type="domain" description="Capsule synthesis protein CapA" evidence="3">
    <location>
        <begin position="99"/>
        <end position="404"/>
    </location>
</feature>
<dbReference type="Pfam" id="PF09587">
    <property type="entry name" value="PGA_cap"/>
    <property type="match status" value="1"/>
</dbReference>
<sequence length="502" mass="54514">MAAIAKKITLSSSRDIPFNKLVLSQANVRRVKAGVSVEELAEDVARRGLLQGLSVRPVRDEAGVETGMFEIPAGGRRYRALDLLVRQKRLSKTAPVPCIVREDGIAEEDSLAENVQRAPRQGDVVFTNFESTILGKHGGWPTKGRYFGYSRAEVLDALQDIGFNALALANNHAFDLGAGGVLSTLEEVQRRGFLHAGIGVDETDARKPGRRRLGARDVALLAIDAGPGPSSMYAENHTAFRPARPGVNRLMTVRKIGVPDGHFRRLARLGGHLQSSPFELTNYAQPEDPPEVASDRELNFYGTVFTQAANFGRMVEVDQASASSHLSAIGQAAARGDFVIAYLHHHHWEPGWQDVPRWVQTFARTCIDAGAGLFVSHGAPVLQAMEVYNGSPIFYGLGNFLFHVHPDEGEWDPPEVWQSIVSACRYDASGTLEGIDLLPVVIGDLNDRTGSETGKLVPVPATGHVARDVLEGFASRSRAFGTGIEISEYSGRIVVPPARKFG</sequence>
<accession>A0ABU5AVD7</accession>
<dbReference type="InterPro" id="IPR036086">
    <property type="entry name" value="ParB/Sulfiredoxin_sf"/>
</dbReference>
<organism evidence="4 5">
    <name type="scientific">Mesorhizobium abyssinicae</name>
    <dbReference type="NCBI Taxonomy" id="1209958"/>
    <lineage>
        <taxon>Bacteria</taxon>
        <taxon>Pseudomonadati</taxon>
        <taxon>Pseudomonadota</taxon>
        <taxon>Alphaproteobacteria</taxon>
        <taxon>Hyphomicrobiales</taxon>
        <taxon>Phyllobacteriaceae</taxon>
        <taxon>Mesorhizobium</taxon>
    </lineage>
</organism>
<dbReference type="Gene3D" id="3.90.1530.30">
    <property type="match status" value="1"/>
</dbReference>
<evidence type="ECO:0000259" key="3">
    <source>
        <dbReference type="SMART" id="SM00854"/>
    </source>
</evidence>